<feature type="region of interest" description="Disordered" evidence="1">
    <location>
        <begin position="71"/>
        <end position="99"/>
    </location>
</feature>
<accession>J3P9X3</accession>
<evidence type="ECO:0000256" key="1">
    <source>
        <dbReference type="SAM" id="MobiDB-lite"/>
    </source>
</evidence>
<protein>
    <recommendedName>
        <fullName evidence="2">DUF3074 domain-containing protein</fullName>
    </recommendedName>
</protein>
<dbReference type="PANTHER" id="PTHR40370:SF1">
    <property type="entry name" value="DUF3074 DOMAIN-CONTAINING PROTEIN"/>
    <property type="match status" value="1"/>
</dbReference>
<dbReference type="VEuPathDB" id="FungiDB:GGTG_10297"/>
<dbReference type="STRING" id="644352.J3P9X3"/>
<dbReference type="HOGENOM" id="CLU_045430_0_0_1"/>
<dbReference type="Pfam" id="PF11274">
    <property type="entry name" value="DUF3074"/>
    <property type="match status" value="1"/>
</dbReference>
<dbReference type="EnsemblFungi" id="EJT73459">
    <property type="protein sequence ID" value="EJT73459"/>
    <property type="gene ID" value="GGTG_10297"/>
</dbReference>
<dbReference type="PANTHER" id="PTHR40370">
    <property type="entry name" value="EXPRESSED PROTEIN"/>
    <property type="match status" value="1"/>
</dbReference>
<evidence type="ECO:0000259" key="2">
    <source>
        <dbReference type="Pfam" id="PF11274"/>
    </source>
</evidence>
<gene>
    <name evidence="4" type="primary">20350755</name>
    <name evidence="3" type="ORF">GGTG_10297</name>
</gene>
<dbReference type="OrthoDB" id="6423603at2759"/>
<dbReference type="RefSeq" id="XP_009226433.1">
    <property type="nucleotide sequence ID" value="XM_009228169.1"/>
</dbReference>
<evidence type="ECO:0000313" key="4">
    <source>
        <dbReference type="EnsemblFungi" id="EJT73459"/>
    </source>
</evidence>
<dbReference type="EMBL" id="GL385399">
    <property type="protein sequence ID" value="EJT73459.1"/>
    <property type="molecule type" value="Genomic_DNA"/>
</dbReference>
<evidence type="ECO:0000313" key="5">
    <source>
        <dbReference type="Proteomes" id="UP000006039"/>
    </source>
</evidence>
<dbReference type="eggNOG" id="ENOG502QTT5">
    <property type="taxonomic scope" value="Eukaryota"/>
</dbReference>
<proteinExistence type="predicted"/>
<reference evidence="4" key="4">
    <citation type="journal article" date="2015" name="G3 (Bethesda)">
        <title>Genome sequences of three phytopathogenic species of the Magnaporthaceae family of fungi.</title>
        <authorList>
            <person name="Okagaki L.H."/>
            <person name="Nunes C.C."/>
            <person name="Sailsbery J."/>
            <person name="Clay B."/>
            <person name="Brown D."/>
            <person name="John T."/>
            <person name="Oh Y."/>
            <person name="Young N."/>
            <person name="Fitzgerald M."/>
            <person name="Haas B.J."/>
            <person name="Zeng Q."/>
            <person name="Young S."/>
            <person name="Adiconis X."/>
            <person name="Fan L."/>
            <person name="Levin J.Z."/>
            <person name="Mitchell T.K."/>
            <person name="Okubara P.A."/>
            <person name="Farman M.L."/>
            <person name="Kohn L.M."/>
            <person name="Birren B."/>
            <person name="Ma L.-J."/>
            <person name="Dean R.A."/>
        </authorList>
    </citation>
    <scope>NUCLEOTIDE SEQUENCE</scope>
    <source>
        <strain evidence="4">R3-111a-1</strain>
    </source>
</reference>
<feature type="region of interest" description="Disordered" evidence="1">
    <location>
        <begin position="146"/>
        <end position="165"/>
    </location>
</feature>
<keyword evidence="5" id="KW-1185">Reference proteome</keyword>
<feature type="region of interest" description="Disordered" evidence="1">
    <location>
        <begin position="283"/>
        <end position="303"/>
    </location>
</feature>
<organism evidence="3">
    <name type="scientific">Gaeumannomyces tritici (strain R3-111a-1)</name>
    <name type="common">Wheat and barley take-all root rot fungus</name>
    <name type="synonym">Gaeumannomyces graminis var. tritici</name>
    <dbReference type="NCBI Taxonomy" id="644352"/>
    <lineage>
        <taxon>Eukaryota</taxon>
        <taxon>Fungi</taxon>
        <taxon>Dikarya</taxon>
        <taxon>Ascomycota</taxon>
        <taxon>Pezizomycotina</taxon>
        <taxon>Sordariomycetes</taxon>
        <taxon>Sordariomycetidae</taxon>
        <taxon>Magnaporthales</taxon>
        <taxon>Magnaporthaceae</taxon>
        <taxon>Gaeumannomyces</taxon>
    </lineage>
</organism>
<reference evidence="3" key="2">
    <citation type="submission" date="2010-07" db="EMBL/GenBank/DDBJ databases">
        <authorList>
            <consortium name="The Broad Institute Genome Sequencing Platform"/>
            <consortium name="Broad Institute Genome Sequencing Center for Infectious Disease"/>
            <person name="Ma L.-J."/>
            <person name="Dead R."/>
            <person name="Young S."/>
            <person name="Zeng Q."/>
            <person name="Koehrsen M."/>
            <person name="Alvarado L."/>
            <person name="Berlin A."/>
            <person name="Chapman S.B."/>
            <person name="Chen Z."/>
            <person name="Freedman E."/>
            <person name="Gellesch M."/>
            <person name="Goldberg J."/>
            <person name="Griggs A."/>
            <person name="Gujja S."/>
            <person name="Heilman E.R."/>
            <person name="Heiman D."/>
            <person name="Hepburn T."/>
            <person name="Howarth C."/>
            <person name="Jen D."/>
            <person name="Larson L."/>
            <person name="Mehta T."/>
            <person name="Neiman D."/>
            <person name="Pearson M."/>
            <person name="Roberts A."/>
            <person name="Saif S."/>
            <person name="Shea T."/>
            <person name="Shenoy N."/>
            <person name="Sisk P."/>
            <person name="Stolte C."/>
            <person name="Sykes S."/>
            <person name="Walk T."/>
            <person name="White J."/>
            <person name="Yandava C."/>
            <person name="Haas B."/>
            <person name="Nusbaum C."/>
            <person name="Birren B."/>
        </authorList>
    </citation>
    <scope>NUCLEOTIDE SEQUENCE</scope>
    <source>
        <strain evidence="3">R3-111a-1</strain>
    </source>
</reference>
<dbReference type="Proteomes" id="UP000006039">
    <property type="component" value="Unassembled WGS sequence"/>
</dbReference>
<evidence type="ECO:0000313" key="3">
    <source>
        <dbReference type="EMBL" id="EJT73459.1"/>
    </source>
</evidence>
<reference evidence="4" key="5">
    <citation type="submission" date="2018-04" db="UniProtKB">
        <authorList>
            <consortium name="EnsemblFungi"/>
        </authorList>
    </citation>
    <scope>IDENTIFICATION</scope>
    <source>
        <strain evidence="4">R3-111a-1</strain>
    </source>
</reference>
<dbReference type="GeneID" id="20350755"/>
<dbReference type="AlphaFoldDB" id="J3P9X3"/>
<dbReference type="InterPro" id="IPR024500">
    <property type="entry name" value="DUF3074"/>
</dbReference>
<name>J3P9X3_GAET3</name>
<reference evidence="5" key="1">
    <citation type="submission" date="2010-07" db="EMBL/GenBank/DDBJ databases">
        <title>The genome sequence of Gaeumannomyces graminis var. tritici strain R3-111a-1.</title>
        <authorList>
            <consortium name="The Broad Institute Genome Sequencing Platform"/>
            <person name="Ma L.-J."/>
            <person name="Dead R."/>
            <person name="Young S."/>
            <person name="Zeng Q."/>
            <person name="Koehrsen M."/>
            <person name="Alvarado L."/>
            <person name="Berlin A."/>
            <person name="Chapman S.B."/>
            <person name="Chen Z."/>
            <person name="Freedman E."/>
            <person name="Gellesch M."/>
            <person name="Goldberg J."/>
            <person name="Griggs A."/>
            <person name="Gujja S."/>
            <person name="Heilman E.R."/>
            <person name="Heiman D."/>
            <person name="Hepburn T."/>
            <person name="Howarth C."/>
            <person name="Jen D."/>
            <person name="Larson L."/>
            <person name="Mehta T."/>
            <person name="Neiman D."/>
            <person name="Pearson M."/>
            <person name="Roberts A."/>
            <person name="Saif S."/>
            <person name="Shea T."/>
            <person name="Shenoy N."/>
            <person name="Sisk P."/>
            <person name="Stolte C."/>
            <person name="Sykes S."/>
            <person name="Walk T."/>
            <person name="White J."/>
            <person name="Yandava C."/>
            <person name="Haas B."/>
            <person name="Nusbaum C."/>
            <person name="Birren B."/>
        </authorList>
    </citation>
    <scope>NUCLEOTIDE SEQUENCE [LARGE SCALE GENOMIC DNA]</scope>
    <source>
        <strain evidence="5">R3-111a-1</strain>
    </source>
</reference>
<feature type="region of interest" description="Disordered" evidence="1">
    <location>
        <begin position="1"/>
        <end position="25"/>
    </location>
</feature>
<reference evidence="3" key="3">
    <citation type="submission" date="2010-09" db="EMBL/GenBank/DDBJ databases">
        <title>Annotation of Gaeumannomyces graminis var. tritici R3-111a-1.</title>
        <authorList>
            <consortium name="The Broad Institute Genome Sequencing Platform"/>
            <person name="Ma L.-J."/>
            <person name="Dead R."/>
            <person name="Young S.K."/>
            <person name="Zeng Q."/>
            <person name="Gargeya S."/>
            <person name="Fitzgerald M."/>
            <person name="Haas B."/>
            <person name="Abouelleil A."/>
            <person name="Alvarado L."/>
            <person name="Arachchi H.M."/>
            <person name="Berlin A."/>
            <person name="Brown A."/>
            <person name="Chapman S.B."/>
            <person name="Chen Z."/>
            <person name="Dunbar C."/>
            <person name="Freedman E."/>
            <person name="Gearin G."/>
            <person name="Gellesch M."/>
            <person name="Goldberg J."/>
            <person name="Griggs A."/>
            <person name="Gujja S."/>
            <person name="Heiman D."/>
            <person name="Howarth C."/>
            <person name="Larson L."/>
            <person name="Lui A."/>
            <person name="MacDonald P.J.P."/>
            <person name="Mehta T."/>
            <person name="Montmayeur A."/>
            <person name="Murphy C."/>
            <person name="Neiman D."/>
            <person name="Pearson M."/>
            <person name="Priest M."/>
            <person name="Roberts A."/>
            <person name="Saif S."/>
            <person name="Shea T."/>
            <person name="Shenoy N."/>
            <person name="Sisk P."/>
            <person name="Stolte C."/>
            <person name="Sykes S."/>
            <person name="Yandava C."/>
            <person name="Wortman J."/>
            <person name="Nusbaum C."/>
            <person name="Birren B."/>
        </authorList>
    </citation>
    <scope>NUCLEOTIDE SEQUENCE</scope>
    <source>
        <strain evidence="3">R3-111a-1</strain>
    </source>
</reference>
<sequence length="402" mass="42675">MTIYEVKSHTVTSSRRKQEKKMTSDEELGPLVRLWGIRLDQLPPTTAKADELAPFLGSILREAIRLLDSAVPRASTPGPQDAKATAWKSKGRRRPAGSRAEVELLERTFSAAELARVSSSSSSSSSLVVGHRPTERIRAETWIGRRSVHDDGDDGDGGSRDEAAGGLASWAEFRDGLKDRHAEAEATFTPSIAAHRRAAAWDCGGVEVEVAAGGAAGEEATTTTWGDFTLAVEEARHRIGRPLLRDRVFAVLQLTSAVVAAPAGGGDEFVVVSIPIVDEAEGEREAGTVTGKGNGKGKEKEAGAEAEAEAEVARKLLPVLELARDGGVVVGAYVSVERVRRLGAGEAEAEAGKIEWVMATASDARGVLPARVQAMAVPSQIVKDVPWFLAWAAQQRPAPEAV</sequence>
<feature type="domain" description="DUF3074" evidence="2">
    <location>
        <begin position="142"/>
        <end position="392"/>
    </location>
</feature>